<dbReference type="Proteomes" id="UP000543257">
    <property type="component" value="Unassembled WGS sequence"/>
</dbReference>
<reference evidence="11" key="11">
    <citation type="submission" date="2023-10" db="EMBL/GenBank/DDBJ databases">
        <title>Draft Genome Sequence of a Shiga toxin-producing Escherichia coli strain from deer meat showing an IS-element integration in the B-subunit of the Shiga toxin Stx2b gene.</title>
        <authorList>
            <person name="Projahn M."/>
            <person name="Borowiak M."/>
        </authorList>
    </citation>
    <scope>NUCLEOTIDE SEQUENCE</scope>
    <source>
        <strain evidence="11">BfR-EC-18960</strain>
    </source>
</reference>
<evidence type="ECO:0000313" key="7">
    <source>
        <dbReference type="EMBL" id="HAN4355812.1"/>
    </source>
</evidence>
<evidence type="ECO:0000313" key="12">
    <source>
        <dbReference type="EMBL" id="MGE16070.1"/>
    </source>
</evidence>
<dbReference type="EMBL" id="JAWPMK010000005">
    <property type="protein sequence ID" value="MDW9353615.1"/>
    <property type="molecule type" value="Genomic_DNA"/>
</dbReference>
<dbReference type="EMBL" id="CP070395">
    <property type="protein sequence ID" value="QSA00548.1"/>
    <property type="molecule type" value="Genomic_DNA"/>
</dbReference>
<organism evidence="1">
    <name type="scientific">Escherichia coli</name>
    <dbReference type="NCBI Taxonomy" id="562"/>
    <lineage>
        <taxon>Bacteria</taxon>
        <taxon>Pseudomonadati</taxon>
        <taxon>Pseudomonadota</taxon>
        <taxon>Gammaproteobacteria</taxon>
        <taxon>Enterobacterales</taxon>
        <taxon>Enterobacteriaceae</taxon>
        <taxon>Escherichia</taxon>
    </lineage>
</organism>
<evidence type="ECO:0000313" key="11">
    <source>
        <dbReference type="EMBL" id="MDW9353615.1"/>
    </source>
</evidence>
<reference evidence="10" key="10">
    <citation type="submission" date="2023-05" db="EMBL/GenBank/DDBJ databases">
        <title>Efficient inhibition of multidrug-resistant Escherichia coli by a new antibiotic combination.</title>
        <authorList>
            <person name="Lin T."/>
        </authorList>
    </citation>
    <scope>NUCLEOTIDE SEQUENCE</scope>
    <source>
        <strain evidence="10">YmmD45</strain>
    </source>
</reference>
<protein>
    <submittedName>
        <fullName evidence="1">Conjugative transfer protein TraH</fullName>
    </submittedName>
    <submittedName>
        <fullName evidence="3">DotD/TraH family lipoprotein</fullName>
    </submittedName>
</protein>
<reference evidence="4 19" key="3">
    <citation type="submission" date="2018-08" db="EMBL/GenBank/DDBJ databases">
        <authorList>
            <consortium name="GenomeTrakr network: Whole genome sequencing for foodborne pathogen traceback"/>
        </authorList>
    </citation>
    <scope>NUCLEOTIDE SEQUENCE [LARGE SCALE GENOMIC DNA]</scope>
    <source>
        <strain evidence="4 19">AZ-TG73583</strain>
    </source>
</reference>
<dbReference type="EMBL" id="DABERK010000034">
    <property type="protein sequence ID" value="HAI5334489.1"/>
    <property type="molecule type" value="Genomic_DNA"/>
</dbReference>
<dbReference type="Proteomes" id="UP000272336">
    <property type="component" value="Unassembled WGS sequence"/>
</dbReference>
<dbReference type="Proteomes" id="UP000291778">
    <property type="component" value="Unassembled WGS sequence"/>
</dbReference>
<dbReference type="InterPro" id="IPR031817">
    <property type="entry name" value="DotD"/>
</dbReference>
<evidence type="ECO:0000313" key="18">
    <source>
        <dbReference type="Proteomes" id="UP000532204"/>
    </source>
</evidence>
<dbReference type="EMBL" id="AASEBA010000070">
    <property type="protein sequence ID" value="EFC9752122.1"/>
    <property type="molecule type" value="Genomic_DNA"/>
</dbReference>
<dbReference type="Pfam" id="PF16816">
    <property type="entry name" value="DotD"/>
    <property type="match status" value="1"/>
</dbReference>
<evidence type="ECO:0000313" key="19">
    <source>
        <dbReference type="Proteomes" id="UP000543257"/>
    </source>
</evidence>
<dbReference type="RefSeq" id="WP_001081199.1">
    <property type="nucleotide sequence ID" value="NC_025145.1"/>
</dbReference>
<evidence type="ECO:0000313" key="20">
    <source>
        <dbReference type="Proteomes" id="UP000615017"/>
    </source>
</evidence>
<evidence type="ECO:0000313" key="13">
    <source>
        <dbReference type="EMBL" id="QSA00548.1"/>
    </source>
</evidence>
<name>A0A075MDW6_ECOLX</name>
<evidence type="ECO:0000313" key="6">
    <source>
        <dbReference type="EMBL" id="HAI5335579.1"/>
    </source>
</evidence>
<dbReference type="InterPro" id="IPR038140">
    <property type="entry name" value="DotD_sf"/>
</dbReference>
<reference evidence="13" key="9">
    <citation type="submission" date="2021-02" db="EMBL/GenBank/DDBJ databases">
        <title>Co-localization of colistin and carbapenem -resistance genes on a novel transferable IncHI2 plasmid in Escherichia coli from chicken-origin.</title>
        <authorList>
            <person name="Hoffmann M."/>
            <person name="Balkey M."/>
            <person name="Ronco T."/>
            <person name="Hendriksen R.S."/>
        </authorList>
    </citation>
    <scope>NUCLEOTIDE SEQUENCE</scope>
    <source>
        <strain evidence="13">CFSAN083829</strain>
        <plasmid evidence="13">pCFSAN083829_2</plasmid>
        <plasmid evidence="14">pCFSAN083829_3</plasmid>
    </source>
</reference>
<keyword evidence="1" id="KW-0614">Plasmid</keyword>
<evidence type="ECO:0000313" key="3">
    <source>
        <dbReference type="EMBL" id="EFJ6483518.1"/>
    </source>
</evidence>
<reference evidence="12 16" key="4">
    <citation type="submission" date="2018-10" db="EMBL/GenBank/DDBJ databases">
        <authorList>
            <consortium name="NARMS: The National Antimicrobial Resistance Monitoring System"/>
        </authorList>
    </citation>
    <scope>NUCLEOTIDE SEQUENCE [LARGE SCALE GENOMIC DNA]</scope>
    <source>
        <strain evidence="12 16">CVM N17EC0060</strain>
        <strain evidence="2 18">CVM N18EC122</strain>
    </source>
</reference>
<dbReference type="EMBL" id="DABERK010000168">
    <property type="protein sequence ID" value="HAI5335579.1"/>
    <property type="molecule type" value="Genomic_DNA"/>
</dbReference>
<dbReference type="EMBL" id="DABUHV010000033">
    <property type="protein sequence ID" value="HAN4355812.1"/>
    <property type="molecule type" value="Genomic_DNA"/>
</dbReference>
<keyword evidence="3" id="KW-0449">Lipoprotein</keyword>
<dbReference type="Proteomes" id="UP000663166">
    <property type="component" value="Plasmid pCFSAN083829_3"/>
</dbReference>
<reference evidence="1" key="1">
    <citation type="journal article" date="2014" name="J. Antimicrob. Chemother.">
        <title>Nucleotide sequences of 16 transmissible plasmids identified in nine multidrug-resistant Escherichia coli isolates expressing an ESBL phenotype isolated from food-producing animals and healthy humans.</title>
        <authorList>
            <person name="Wang J."/>
            <person name="Stephan R."/>
            <person name="Power K."/>
            <person name="Yan Q."/>
            <person name="Hachler H."/>
            <person name="Fanning S."/>
        </authorList>
    </citation>
    <scope>NUCLEOTIDE SEQUENCE</scope>
    <source>
        <strain evidence="1">Lamb-2</strain>
        <plasmid evidence="1">pL2-87</plasmid>
    </source>
</reference>
<dbReference type="PATRIC" id="fig|562.7296.peg.1568"/>
<reference evidence="3" key="6">
    <citation type="submission" date="2020-02" db="EMBL/GenBank/DDBJ databases">
        <authorList>
            <person name="Ashton P.M."/>
            <person name="Dallman T."/>
            <person name="Nair S."/>
            <person name="De Pinna E."/>
            <person name="Peters T."/>
            <person name="Grant K."/>
        </authorList>
    </citation>
    <scope>NUCLEOTIDE SEQUENCE</scope>
    <source>
        <strain evidence="3">93335</strain>
    </source>
</reference>
<reference evidence="5" key="2">
    <citation type="journal article" date="2018" name="Genome Biol.">
        <title>SKESA: strategic k-mer extension for scrupulous assemblies.</title>
        <authorList>
            <person name="Souvorov A."/>
            <person name="Agarwala R."/>
            <person name="Lipman D.J."/>
        </authorList>
    </citation>
    <scope>NUCLEOTIDE SEQUENCE [LARGE SCALE GENOMIC DNA]</scope>
    <source>
        <strain evidence="7">489-16</strain>
        <strain evidence="5">AMC_487</strain>
    </source>
</reference>
<dbReference type="Proteomes" id="UP000663166">
    <property type="component" value="Plasmid pCFSAN083829_2"/>
</dbReference>
<evidence type="ECO:0000313" key="2">
    <source>
        <dbReference type="EMBL" id="EFC9752122.1"/>
    </source>
</evidence>
<evidence type="ECO:0000313" key="14">
    <source>
        <dbReference type="EMBL" id="QSA00684.1"/>
    </source>
</evidence>
<dbReference type="EMBL" id="CP070396">
    <property type="protein sequence ID" value="QSA00684.1"/>
    <property type="molecule type" value="Genomic_DNA"/>
</dbReference>
<evidence type="ECO:0000313" key="1">
    <source>
        <dbReference type="EMBL" id="AIF79263.1"/>
    </source>
</evidence>
<dbReference type="EMBL" id="SERV01000017">
    <property type="protein sequence ID" value="RYL79099.1"/>
    <property type="molecule type" value="Genomic_DNA"/>
</dbReference>
<dbReference type="Proteomes" id="UP001223829">
    <property type="component" value="Unassembled WGS sequence"/>
</dbReference>
<evidence type="ECO:0000313" key="16">
    <source>
        <dbReference type="Proteomes" id="UP000272336"/>
    </source>
</evidence>
<dbReference type="Proteomes" id="UP000845800">
    <property type="component" value="Unassembled WGS sequence"/>
</dbReference>
<geneLocation type="plasmid" evidence="13 21">
    <name>pCFSAN083829_2</name>
</geneLocation>
<reference evidence="15 17" key="5">
    <citation type="submission" date="2019-02" db="EMBL/GenBank/DDBJ databases">
        <authorList>
            <person name="Slukin P."/>
            <person name="Fursova N."/>
            <person name="Ermolenko Z."/>
            <person name="Mayskaya N."/>
            <person name="Kislichkina A."/>
            <person name="Mukhina T."/>
            <person name="Sizova A."/>
            <person name="Bogun A."/>
        </authorList>
    </citation>
    <scope>NUCLEOTIDE SEQUENCE [LARGE SCALE GENOMIC DNA]</scope>
    <source>
        <strain evidence="15">SCPM-O-B-8431</strain>
        <strain evidence="17">SCPM-O-B-8431(U15)</strain>
    </source>
</reference>
<dbReference type="EMBL" id="AATCLQ010000037">
    <property type="protein sequence ID" value="EFJ6483518.1"/>
    <property type="molecule type" value="Genomic_DNA"/>
</dbReference>
<evidence type="ECO:0000313" key="8">
    <source>
        <dbReference type="EMBL" id="HAN4356735.1"/>
    </source>
</evidence>
<reference evidence="9 20" key="8">
    <citation type="submission" date="2021-01" db="EMBL/GenBank/DDBJ databases">
        <title>Genomes of Escherichia coli STEC strains from raw meat-based diets for companion animals.</title>
        <authorList>
            <person name="Stevens M.J.A."/>
            <person name="Stephan R."/>
        </authorList>
    </citation>
    <scope>NUCLEOTIDE SEQUENCE [LARGE SCALE GENOMIC DNA]</scope>
    <source>
        <strain evidence="9 20">LSC1-58</strain>
    </source>
</reference>
<evidence type="ECO:0000313" key="10">
    <source>
        <dbReference type="EMBL" id="MDK2698251.1"/>
    </source>
</evidence>
<evidence type="ECO:0000313" key="17">
    <source>
        <dbReference type="Proteomes" id="UP000291778"/>
    </source>
</evidence>
<accession>A0A075MDW6</accession>
<dbReference type="EMBL" id="AATJKW010000059">
    <property type="protein sequence ID" value="EFL9839614.1"/>
    <property type="molecule type" value="Genomic_DNA"/>
</dbReference>
<dbReference type="Gene3D" id="3.55.50.60">
    <property type="entry name" value="DotD protein"/>
    <property type="match status" value="1"/>
</dbReference>
<gene>
    <name evidence="3" type="ORF">A2J79_003919</name>
    <name evidence="12" type="ORF">D9D43_21295</name>
    <name evidence="2" type="ORF">E6D34_23300</name>
    <name evidence="4" type="ORF">EN85_004693</name>
    <name evidence="15" type="ORF">EWK56_21920</name>
    <name evidence="5" type="ORF">HJQ60_004551</name>
    <name evidence="6" type="ORF">HJQ60_005769</name>
    <name evidence="7" type="ORF">IFC14_004338</name>
    <name evidence="8" type="ORF">IFC14_005387</name>
    <name evidence="9" type="ORF">JNA65_19830</name>
    <name evidence="13" type="ORF">JNP96_29320</name>
    <name evidence="14" type="ORF">JNP96_30220</name>
    <name evidence="10" type="ORF">QO046_28960</name>
    <name evidence="11" type="ORF">R8G00_29855</name>
</gene>
<proteinExistence type="predicted"/>
<dbReference type="Proteomes" id="UP000859822">
    <property type="component" value="Unassembled WGS sequence"/>
</dbReference>
<geneLocation type="plasmid" evidence="1">
    <name>pL2-87</name>
</geneLocation>
<evidence type="ECO:0000313" key="15">
    <source>
        <dbReference type="EMBL" id="RYL79099.1"/>
    </source>
</evidence>
<geneLocation type="plasmid" evidence="14 21">
    <name>pCFSAN083829_3</name>
</geneLocation>
<dbReference type="AlphaFoldDB" id="A0A075MDW6"/>
<dbReference type="EMBL" id="DABUHV010000210">
    <property type="protein sequence ID" value="HAN4356735.1"/>
    <property type="molecule type" value="Genomic_DNA"/>
</dbReference>
<evidence type="ECO:0000313" key="21">
    <source>
        <dbReference type="Proteomes" id="UP000663166"/>
    </source>
</evidence>
<dbReference type="EMBL" id="JASMQD010000004">
    <property type="protein sequence ID" value="MDK2698251.1"/>
    <property type="molecule type" value="Genomic_DNA"/>
</dbReference>
<evidence type="ECO:0000313" key="4">
    <source>
        <dbReference type="EMBL" id="EFL9839614.1"/>
    </source>
</evidence>
<evidence type="ECO:0000313" key="5">
    <source>
        <dbReference type="EMBL" id="HAI5334489.1"/>
    </source>
</evidence>
<dbReference type="Proteomes" id="UP001271591">
    <property type="component" value="Unassembled WGS sequence"/>
</dbReference>
<dbReference type="EMBL" id="JAETYZ010000028">
    <property type="protein sequence ID" value="MBL6236137.1"/>
    <property type="molecule type" value="Genomic_DNA"/>
</dbReference>
<reference evidence="5" key="7">
    <citation type="submission" date="2020-03" db="EMBL/GenBank/DDBJ databases">
        <authorList>
            <consortium name="NCBI Pathogen Detection Project"/>
        </authorList>
    </citation>
    <scope>NUCLEOTIDE SEQUENCE</scope>
    <source>
        <strain evidence="7">489-16</strain>
        <strain evidence="5">AMC_487</strain>
    </source>
</reference>
<accession>A0A2A2XK79</accession>
<dbReference type="EMBL" id="RNLZ01000051">
    <property type="protein sequence ID" value="MGE16070.1"/>
    <property type="molecule type" value="Genomic_DNA"/>
</dbReference>
<evidence type="ECO:0000313" key="9">
    <source>
        <dbReference type="EMBL" id="MBL6236137.1"/>
    </source>
</evidence>
<dbReference type="Proteomes" id="UP000615017">
    <property type="component" value="Unassembled WGS sequence"/>
</dbReference>
<dbReference type="Proteomes" id="UP000711811">
    <property type="component" value="Unassembled WGS sequence"/>
</dbReference>
<sequence length="150" mass="16506">MNRMIPAGCLAVLCLNGCHLPPDNTAPTRKYGAASDVAVARHAQYQLWGQGIYSAALPERQSGGSLKAHSDRVSFDWEGDALELLNELARLRGQQFSYSGVRLPLPVSLHVRDMTFADVLRLTEAQTAWRATLSQSAGRLHLSFMTPEKK</sequence>
<dbReference type="EMBL" id="KJ484640">
    <property type="protein sequence ID" value="AIF79263.1"/>
    <property type="molecule type" value="Genomic_DNA"/>
</dbReference>
<dbReference type="Proteomes" id="UP000532204">
    <property type="component" value="Unassembled WGS sequence"/>
</dbReference>